<protein>
    <recommendedName>
        <fullName evidence="5">Secreted protein</fullName>
    </recommendedName>
</protein>
<feature type="chain" id="PRO_5032320423" description="Secreted protein" evidence="2">
    <location>
        <begin position="29"/>
        <end position="61"/>
    </location>
</feature>
<dbReference type="AlphaFoldDB" id="A0A847H8U6"/>
<sequence length="61" mass="6107">MRKSLSTMAFTVTGAVVCSIMLSTPVLAQSSSGSSGSSGSQTTPRADGPSEELDVTLVGDL</sequence>
<evidence type="ECO:0000256" key="1">
    <source>
        <dbReference type="SAM" id="MobiDB-lite"/>
    </source>
</evidence>
<feature type="signal peptide" evidence="2">
    <location>
        <begin position="1"/>
        <end position="28"/>
    </location>
</feature>
<dbReference type="Proteomes" id="UP000523614">
    <property type="component" value="Unassembled WGS sequence"/>
</dbReference>
<name>A0A847H8U6_9CORY</name>
<proteinExistence type="predicted"/>
<gene>
    <name evidence="3" type="ORF">GX570_03355</name>
</gene>
<feature type="compositionally biased region" description="Low complexity" evidence="1">
    <location>
        <begin position="30"/>
        <end position="40"/>
    </location>
</feature>
<organism evidence="3 4">
    <name type="scientific">Corynebacterium marinum</name>
    <dbReference type="NCBI Taxonomy" id="349751"/>
    <lineage>
        <taxon>Bacteria</taxon>
        <taxon>Bacillati</taxon>
        <taxon>Actinomycetota</taxon>
        <taxon>Actinomycetes</taxon>
        <taxon>Mycobacteriales</taxon>
        <taxon>Corynebacteriaceae</taxon>
        <taxon>Corynebacterium</taxon>
    </lineage>
</organism>
<reference evidence="3 4" key="1">
    <citation type="journal article" date="2020" name="Biotechnol. Biofuels">
        <title>New insights from the biogas microbiome by comprehensive genome-resolved metagenomics of nearly 1600 species originating from multiple anaerobic digesters.</title>
        <authorList>
            <person name="Campanaro S."/>
            <person name="Treu L."/>
            <person name="Rodriguez-R L.M."/>
            <person name="Kovalovszki A."/>
            <person name="Ziels R.M."/>
            <person name="Maus I."/>
            <person name="Zhu X."/>
            <person name="Kougias P.G."/>
            <person name="Basile A."/>
            <person name="Luo G."/>
            <person name="Schluter A."/>
            <person name="Konstantinidis K.T."/>
            <person name="Angelidaki I."/>
        </authorList>
    </citation>
    <scope>NUCLEOTIDE SEQUENCE [LARGE SCALE GENOMIC DNA]</scope>
    <source>
        <strain evidence="3">AS06rmzACSIP_235</strain>
    </source>
</reference>
<dbReference type="EMBL" id="JAAYYP010000109">
    <property type="protein sequence ID" value="NLF90369.1"/>
    <property type="molecule type" value="Genomic_DNA"/>
</dbReference>
<feature type="region of interest" description="Disordered" evidence="1">
    <location>
        <begin position="28"/>
        <end position="61"/>
    </location>
</feature>
<evidence type="ECO:0000313" key="3">
    <source>
        <dbReference type="EMBL" id="NLF90369.1"/>
    </source>
</evidence>
<evidence type="ECO:0000313" key="4">
    <source>
        <dbReference type="Proteomes" id="UP000523614"/>
    </source>
</evidence>
<feature type="non-terminal residue" evidence="3">
    <location>
        <position position="61"/>
    </location>
</feature>
<comment type="caution">
    <text evidence="3">The sequence shown here is derived from an EMBL/GenBank/DDBJ whole genome shotgun (WGS) entry which is preliminary data.</text>
</comment>
<accession>A0A847H8U6</accession>
<keyword evidence="2" id="KW-0732">Signal</keyword>
<evidence type="ECO:0000256" key="2">
    <source>
        <dbReference type="SAM" id="SignalP"/>
    </source>
</evidence>
<evidence type="ECO:0008006" key="5">
    <source>
        <dbReference type="Google" id="ProtNLM"/>
    </source>
</evidence>